<accession>A0A1J3IT33</accession>
<proteinExistence type="predicted"/>
<name>A0A1J3IT33_NOCCA</name>
<dbReference type="InterPro" id="IPR029480">
    <property type="entry name" value="Transpos_assoc"/>
</dbReference>
<dbReference type="EMBL" id="GEVM01023342">
    <property type="protein sequence ID" value="JAU82596.1"/>
    <property type="molecule type" value="Transcribed_RNA"/>
</dbReference>
<reference evidence="3" key="1">
    <citation type="submission" date="2016-07" db="EMBL/GenBank/DDBJ databases">
        <title>De novo transcriptome assembly of four accessions of the metal hyperaccumulator plant Noccaea caerulescens.</title>
        <authorList>
            <person name="Blande D."/>
            <person name="Halimaa P."/>
            <person name="Tervahauta A.I."/>
            <person name="Aarts M.G."/>
            <person name="Karenlampi S.O."/>
        </authorList>
    </citation>
    <scope>NUCLEOTIDE SEQUENCE</scope>
</reference>
<feature type="domain" description="Transposase-associated" evidence="2">
    <location>
        <begin position="3"/>
        <end position="74"/>
    </location>
</feature>
<organism evidence="3">
    <name type="scientific">Noccaea caerulescens</name>
    <name type="common">Alpine penny-cress</name>
    <name type="synonym">Thlaspi caerulescens</name>
    <dbReference type="NCBI Taxonomy" id="107243"/>
    <lineage>
        <taxon>Eukaryota</taxon>
        <taxon>Viridiplantae</taxon>
        <taxon>Streptophyta</taxon>
        <taxon>Embryophyta</taxon>
        <taxon>Tracheophyta</taxon>
        <taxon>Spermatophyta</taxon>
        <taxon>Magnoliopsida</taxon>
        <taxon>eudicotyledons</taxon>
        <taxon>Gunneridae</taxon>
        <taxon>Pentapetalae</taxon>
        <taxon>rosids</taxon>
        <taxon>malvids</taxon>
        <taxon>Brassicales</taxon>
        <taxon>Brassicaceae</taxon>
        <taxon>Coluteocarpeae</taxon>
        <taxon>Noccaea</taxon>
    </lineage>
</organism>
<feature type="compositionally biased region" description="Basic and acidic residues" evidence="1">
    <location>
        <begin position="257"/>
        <end position="267"/>
    </location>
</feature>
<evidence type="ECO:0000259" key="2">
    <source>
        <dbReference type="Pfam" id="PF13963"/>
    </source>
</evidence>
<dbReference type="PANTHER" id="PTHR10775">
    <property type="entry name" value="OS08G0208400 PROTEIN"/>
    <property type="match status" value="1"/>
</dbReference>
<evidence type="ECO:0000313" key="3">
    <source>
        <dbReference type="EMBL" id="JAU82596.1"/>
    </source>
</evidence>
<gene>
    <name evidence="3" type="ORF">MP_TR7897_c1_g1_i1_g.23799</name>
</gene>
<dbReference type="Pfam" id="PF13963">
    <property type="entry name" value="Transpos_assoc"/>
    <property type="match status" value="1"/>
</dbReference>
<dbReference type="PANTHER" id="PTHR10775:SF185">
    <property type="entry name" value="OS08G0208400 PROTEIN"/>
    <property type="match status" value="1"/>
</dbReference>
<protein>
    <recommendedName>
        <fullName evidence="2">Transposase-associated domain-containing protein</fullName>
    </recommendedName>
</protein>
<dbReference type="AlphaFoldDB" id="A0A1J3IT33"/>
<evidence type="ECO:0000256" key="1">
    <source>
        <dbReference type="SAM" id="MobiDB-lite"/>
    </source>
</evidence>
<feature type="region of interest" description="Disordered" evidence="1">
    <location>
        <begin position="243"/>
        <end position="273"/>
    </location>
</feature>
<sequence length="341" mass="39694">MDKSWITKHRLSQDYINGVNGFLDFAFLHMKTDMIKCPCQRCCLIRFKGRVEVEGDLFCHGFLPTYTNWYLHGEELESDEDTVGLERESPIDYTQDPTMNLLEDVFPSLNNSSEAASPIEDHPKQKETLDDLLSDCNQALYEGCQTLSKLSFMLKLYHIKCMSRISDKGMSMIIDLLKEAFEHAKLPDSFNSMKKIIRKLGFTYETIHVCPNDCMLYWGDDASRHTCKVCESSRWKTKTAAVVGDDERKKKKKQKLKDHTETKRQTTEKFSQNCEDQRSGRKLLLFMELNKNIFKKYKIVPKNFVDLKPSIPHNTIGFKNTGFDFKTHFVFQSKEPEKKTL</sequence>